<reference evidence="7" key="1">
    <citation type="journal article" date="2014" name="Int. J. Syst. Evol. Microbiol.">
        <title>Complete genome sequence of Corynebacterium casei LMG S-19264T (=DSM 44701T), isolated from a smear-ripened cheese.</title>
        <authorList>
            <consortium name="US DOE Joint Genome Institute (JGI-PGF)"/>
            <person name="Walter F."/>
            <person name="Albersmeier A."/>
            <person name="Kalinowski J."/>
            <person name="Ruckert C."/>
        </authorList>
    </citation>
    <scope>NUCLEOTIDE SEQUENCE</scope>
    <source>
        <strain evidence="7">CGMCC 4.7110</strain>
    </source>
</reference>
<feature type="transmembrane region" description="Helical" evidence="6">
    <location>
        <begin position="106"/>
        <end position="126"/>
    </location>
</feature>
<dbReference type="PANTHER" id="PTHR43370">
    <property type="entry name" value="SUGAR ABC TRANSPORTER INTEGRAL MEMBRANE PROTEIN-RELATED"/>
    <property type="match status" value="1"/>
</dbReference>
<feature type="transmembrane region" description="Helical" evidence="6">
    <location>
        <begin position="387"/>
        <end position="406"/>
    </location>
</feature>
<evidence type="ECO:0000256" key="6">
    <source>
        <dbReference type="SAM" id="Phobius"/>
    </source>
</evidence>
<evidence type="ECO:0000256" key="5">
    <source>
        <dbReference type="ARBA" id="ARBA00023136"/>
    </source>
</evidence>
<reference evidence="7" key="2">
    <citation type="submission" date="2020-09" db="EMBL/GenBank/DDBJ databases">
        <authorList>
            <person name="Sun Q."/>
            <person name="Zhou Y."/>
        </authorList>
    </citation>
    <scope>NUCLEOTIDE SEQUENCE</scope>
    <source>
        <strain evidence="7">CGMCC 4.7110</strain>
    </source>
</reference>
<evidence type="ECO:0000256" key="3">
    <source>
        <dbReference type="ARBA" id="ARBA00022692"/>
    </source>
</evidence>
<keyword evidence="3 6" id="KW-0812">Transmembrane</keyword>
<dbReference type="PANTHER" id="PTHR43370:SF1">
    <property type="entry name" value="GUANOSINE ABC TRANSPORTER PERMEASE PROTEIN NUPQ"/>
    <property type="match status" value="1"/>
</dbReference>
<evidence type="ECO:0000256" key="2">
    <source>
        <dbReference type="ARBA" id="ARBA00022475"/>
    </source>
</evidence>
<feature type="transmembrane region" description="Helical" evidence="6">
    <location>
        <begin position="333"/>
        <end position="352"/>
    </location>
</feature>
<protein>
    <submittedName>
        <fullName evidence="7">ABC transporter permease</fullName>
    </submittedName>
</protein>
<dbReference type="RefSeq" id="WP_189265838.1">
    <property type="nucleotide sequence ID" value="NZ_BMML01000014.1"/>
</dbReference>
<accession>A0A917XHR0</accession>
<evidence type="ECO:0000256" key="4">
    <source>
        <dbReference type="ARBA" id="ARBA00022989"/>
    </source>
</evidence>
<dbReference type="GO" id="GO:0005886">
    <property type="term" value="C:plasma membrane"/>
    <property type="evidence" value="ECO:0007669"/>
    <property type="project" value="UniProtKB-SubCell"/>
</dbReference>
<evidence type="ECO:0000313" key="7">
    <source>
        <dbReference type="EMBL" id="GGN24937.1"/>
    </source>
</evidence>
<dbReference type="GO" id="GO:0022857">
    <property type="term" value="F:transmembrane transporter activity"/>
    <property type="evidence" value="ECO:0007669"/>
    <property type="project" value="InterPro"/>
</dbReference>
<comment type="subcellular location">
    <subcellularLocation>
        <location evidence="1">Cell membrane</location>
        <topology evidence="1">Multi-pass membrane protein</topology>
    </subcellularLocation>
</comment>
<dbReference type="Pfam" id="PF02653">
    <property type="entry name" value="BPD_transp_2"/>
    <property type="match status" value="1"/>
</dbReference>
<keyword evidence="8" id="KW-1185">Reference proteome</keyword>
<feature type="transmembrane region" description="Helical" evidence="6">
    <location>
        <begin position="200"/>
        <end position="229"/>
    </location>
</feature>
<dbReference type="Proteomes" id="UP000653411">
    <property type="component" value="Unassembled WGS sequence"/>
</dbReference>
<dbReference type="EMBL" id="BMML01000014">
    <property type="protein sequence ID" value="GGN24937.1"/>
    <property type="molecule type" value="Genomic_DNA"/>
</dbReference>
<feature type="transmembrane region" description="Helical" evidence="6">
    <location>
        <begin position="260"/>
        <end position="286"/>
    </location>
</feature>
<feature type="transmembrane region" description="Helical" evidence="6">
    <location>
        <begin position="357"/>
        <end position="375"/>
    </location>
</feature>
<evidence type="ECO:0000313" key="8">
    <source>
        <dbReference type="Proteomes" id="UP000653411"/>
    </source>
</evidence>
<keyword evidence="4 6" id="KW-1133">Transmembrane helix</keyword>
<dbReference type="AlphaFoldDB" id="A0A917XHR0"/>
<feature type="transmembrane region" description="Helical" evidence="6">
    <location>
        <begin position="80"/>
        <end position="100"/>
    </location>
</feature>
<proteinExistence type="predicted"/>
<sequence length="420" mass="44050">MSTETIAKPQAKQPGRGGRRMSLPVLLLVIAGVLILTSAVRLITGADGITSTGQMSTALRLAVPIGLAGLGGLWAERAGVVNIGLEGMMILGTWFGAWAGYQWGPWVGVVFGILGGALGALLHAVATVTFNVNHIVSGVALNILALGATRYLSKFTFENAEGGSSKQSPPIDSLGTFSVPGLSDWLNTLNGKHWFLVSDIAGLVGGLLTDLSPLTVVAVALVPITWWVLWRTAFGLRLRSCGENPVAAESLGVNVYKYKYIAVLISGGFAGLGGAFLSIVASNVYLDGQTAGRGYIGLAAMIFGNWMPGGLALGAGLFGYTDSLNLRGGTVNVHALILLIAILLVVGAAYLAWRKKYVPAAITIVISVLMFLWYATTNEVPRQLVTATPYIVTLLVLSLSAQSLRMPKADGLPYRKGQGK</sequence>
<feature type="transmembrane region" description="Helical" evidence="6">
    <location>
        <begin position="21"/>
        <end position="43"/>
    </location>
</feature>
<feature type="transmembrane region" description="Helical" evidence="6">
    <location>
        <begin position="298"/>
        <end position="321"/>
    </location>
</feature>
<comment type="caution">
    <text evidence="7">The sequence shown here is derived from an EMBL/GenBank/DDBJ whole genome shotgun (WGS) entry which is preliminary data.</text>
</comment>
<dbReference type="InterPro" id="IPR001851">
    <property type="entry name" value="ABC_transp_permease"/>
</dbReference>
<feature type="transmembrane region" description="Helical" evidence="6">
    <location>
        <begin position="55"/>
        <end position="73"/>
    </location>
</feature>
<evidence type="ECO:0000256" key="1">
    <source>
        <dbReference type="ARBA" id="ARBA00004651"/>
    </source>
</evidence>
<organism evidence="7 8">
    <name type="scientific">Streptomyces fuscichromogenes</name>
    <dbReference type="NCBI Taxonomy" id="1324013"/>
    <lineage>
        <taxon>Bacteria</taxon>
        <taxon>Bacillati</taxon>
        <taxon>Actinomycetota</taxon>
        <taxon>Actinomycetes</taxon>
        <taxon>Kitasatosporales</taxon>
        <taxon>Streptomycetaceae</taxon>
        <taxon>Streptomyces</taxon>
    </lineage>
</organism>
<name>A0A917XHR0_9ACTN</name>
<keyword evidence="5 6" id="KW-0472">Membrane</keyword>
<keyword evidence="2" id="KW-1003">Cell membrane</keyword>
<dbReference type="CDD" id="cd06580">
    <property type="entry name" value="TM_PBP1_transp_TpRbsC_like"/>
    <property type="match status" value="1"/>
</dbReference>
<gene>
    <name evidence="7" type="ORF">GCM10011578_058520</name>
</gene>